<dbReference type="RefSeq" id="WP_195035546.1">
    <property type="nucleotide sequence ID" value="NZ_JADLRE010000024.1"/>
</dbReference>
<keyword evidence="2" id="KW-1185">Reference proteome</keyword>
<dbReference type="EMBL" id="JADLRE010000024">
    <property type="protein sequence ID" value="MBF6228668.1"/>
    <property type="molecule type" value="Genomic_DNA"/>
</dbReference>
<dbReference type="Proteomes" id="UP000807309">
    <property type="component" value="Unassembled WGS sequence"/>
</dbReference>
<organism evidence="1 2">
    <name type="scientific">Nocardia abscessus</name>
    <dbReference type="NCBI Taxonomy" id="120957"/>
    <lineage>
        <taxon>Bacteria</taxon>
        <taxon>Bacillati</taxon>
        <taxon>Actinomycetota</taxon>
        <taxon>Actinomycetes</taxon>
        <taxon>Mycobacteriales</taxon>
        <taxon>Nocardiaceae</taxon>
        <taxon>Nocardia</taxon>
    </lineage>
</organism>
<evidence type="ECO:0000313" key="2">
    <source>
        <dbReference type="Proteomes" id="UP000807309"/>
    </source>
</evidence>
<evidence type="ECO:0000313" key="1">
    <source>
        <dbReference type="EMBL" id="MBF6228668.1"/>
    </source>
</evidence>
<accession>A0ABS0CE85</accession>
<sequence length="48" mass="4935">MADILLAMQGSAANDAELLDAEAQIIGEPLLAKSVQPTPNAGCANWPN</sequence>
<reference evidence="1 2" key="1">
    <citation type="submission" date="2020-10" db="EMBL/GenBank/DDBJ databases">
        <title>Identification of Nocardia species via Next-generation sequencing and recognition of intraspecies genetic diversity.</title>
        <authorList>
            <person name="Li P."/>
            <person name="Li P."/>
            <person name="Lu B."/>
        </authorList>
    </citation>
    <scope>NUCLEOTIDE SEQUENCE [LARGE SCALE GENOMIC DNA]</scope>
    <source>
        <strain evidence="1 2">N-11</strain>
    </source>
</reference>
<protein>
    <submittedName>
        <fullName evidence="1">Uncharacterized protein</fullName>
    </submittedName>
</protein>
<gene>
    <name evidence="1" type="ORF">IU470_26620</name>
</gene>
<name>A0ABS0CE85_9NOCA</name>
<proteinExistence type="predicted"/>
<comment type="caution">
    <text evidence="1">The sequence shown here is derived from an EMBL/GenBank/DDBJ whole genome shotgun (WGS) entry which is preliminary data.</text>
</comment>